<dbReference type="Gene3D" id="3.40.50.1820">
    <property type="entry name" value="alpha/beta hydrolase"/>
    <property type="match status" value="1"/>
</dbReference>
<dbReference type="SUPFAM" id="SSF53474">
    <property type="entry name" value="alpha/beta-Hydrolases"/>
    <property type="match status" value="1"/>
</dbReference>
<proteinExistence type="predicted"/>
<evidence type="ECO:0008006" key="3">
    <source>
        <dbReference type="Google" id="ProtNLM"/>
    </source>
</evidence>
<gene>
    <name evidence="1" type="ORF">ACFOZ4_16955</name>
</gene>
<sequence length="347" mass="37243">MSVTQPVAELLRPLYAYTVDDLVQRVRAAATDHQTEDGVRFVTFGAADEPIGDALVCLGPFGGRVDWANPLPMVRGHLMHELLRQLAGPKAPAVVVLPGPTGLAGVRDPALRRAYHAGDFGPIADRYLAVLTRAGVGRVCLHGFSQGASLAGFVAARAAAHGVDVDSVALGDPPGLRSTNWPTIAWRYVREGASISDDVSHNPLESYRNAYRTLAARARTNALVSEIRLNLALARGHGRGRLSAELRGVLDRGIPVGITVGEHSRMSPAAAGQAFLRTLPDAQRRHCDLLVIADRHHGWLHDTPVLLQSLLIHLWHKSRLIDAPADAGPWPQVLGLATGHSQQHSDS</sequence>
<reference evidence="2" key="1">
    <citation type="journal article" date="2019" name="Int. J. Syst. Evol. Microbiol.">
        <title>The Global Catalogue of Microorganisms (GCM) 10K type strain sequencing project: providing services to taxonomists for standard genome sequencing and annotation.</title>
        <authorList>
            <consortium name="The Broad Institute Genomics Platform"/>
            <consortium name="The Broad Institute Genome Sequencing Center for Infectious Disease"/>
            <person name="Wu L."/>
            <person name="Ma J."/>
        </authorList>
    </citation>
    <scope>NUCLEOTIDE SEQUENCE [LARGE SCALE GENOMIC DNA]</scope>
    <source>
        <strain evidence="2">CGMCC 4.7289</strain>
    </source>
</reference>
<protein>
    <recommendedName>
        <fullName evidence="3">Alpha/beta hydrolase</fullName>
    </recommendedName>
</protein>
<dbReference type="Proteomes" id="UP001595816">
    <property type="component" value="Unassembled WGS sequence"/>
</dbReference>
<accession>A0ABV8LPR7</accession>
<dbReference type="RefSeq" id="WP_253753495.1">
    <property type="nucleotide sequence ID" value="NZ_JAMZDZ010000001.1"/>
</dbReference>
<keyword evidence="2" id="KW-1185">Reference proteome</keyword>
<name>A0ABV8LPR7_9ACTN</name>
<evidence type="ECO:0000313" key="2">
    <source>
        <dbReference type="Proteomes" id="UP001595816"/>
    </source>
</evidence>
<dbReference type="EMBL" id="JBHSAY010000009">
    <property type="protein sequence ID" value="MFC4132297.1"/>
    <property type="molecule type" value="Genomic_DNA"/>
</dbReference>
<comment type="caution">
    <text evidence="1">The sequence shown here is derived from an EMBL/GenBank/DDBJ whole genome shotgun (WGS) entry which is preliminary data.</text>
</comment>
<evidence type="ECO:0000313" key="1">
    <source>
        <dbReference type="EMBL" id="MFC4132297.1"/>
    </source>
</evidence>
<dbReference type="InterPro" id="IPR029058">
    <property type="entry name" value="AB_hydrolase_fold"/>
</dbReference>
<organism evidence="1 2">
    <name type="scientific">Hamadaea flava</name>
    <dbReference type="NCBI Taxonomy" id="1742688"/>
    <lineage>
        <taxon>Bacteria</taxon>
        <taxon>Bacillati</taxon>
        <taxon>Actinomycetota</taxon>
        <taxon>Actinomycetes</taxon>
        <taxon>Micromonosporales</taxon>
        <taxon>Micromonosporaceae</taxon>
        <taxon>Hamadaea</taxon>
    </lineage>
</organism>